<dbReference type="eggNOG" id="COG0695">
    <property type="taxonomic scope" value="Bacteria"/>
</dbReference>
<dbReference type="GO" id="GO:0009055">
    <property type="term" value="F:electron transfer activity"/>
    <property type="evidence" value="ECO:0007669"/>
    <property type="project" value="TreeGrafter"/>
</dbReference>
<dbReference type="SUPFAM" id="SSF52833">
    <property type="entry name" value="Thioredoxin-like"/>
    <property type="match status" value="1"/>
</dbReference>
<dbReference type="PROSITE" id="PS51354">
    <property type="entry name" value="GLUTAREDOXIN_2"/>
    <property type="match status" value="1"/>
</dbReference>
<evidence type="ECO:0000259" key="1">
    <source>
        <dbReference type="Pfam" id="PF00462"/>
    </source>
</evidence>
<dbReference type="STRING" id="1234409.C683_1077"/>
<protein>
    <submittedName>
        <fullName evidence="2">Glutaredoxin-like protein nrdH</fullName>
    </submittedName>
</protein>
<dbReference type="Pfam" id="PF00462">
    <property type="entry name" value="Glutaredoxin"/>
    <property type="match status" value="1"/>
</dbReference>
<dbReference type="EMBL" id="AMYT01000021">
    <property type="protein sequence ID" value="EKU27081.1"/>
    <property type="molecule type" value="Genomic_DNA"/>
</dbReference>
<feature type="domain" description="Glutaredoxin" evidence="1">
    <location>
        <begin position="2"/>
        <end position="54"/>
    </location>
</feature>
<dbReference type="CDD" id="cd02976">
    <property type="entry name" value="NrdH"/>
    <property type="match status" value="1"/>
</dbReference>
<evidence type="ECO:0000313" key="2">
    <source>
        <dbReference type="EMBL" id="EKU27081.1"/>
    </source>
</evidence>
<dbReference type="GO" id="GO:0045454">
    <property type="term" value="P:cell redox homeostasis"/>
    <property type="evidence" value="ECO:0007669"/>
    <property type="project" value="TreeGrafter"/>
</dbReference>
<dbReference type="PANTHER" id="PTHR34386:SF1">
    <property type="entry name" value="GLUTAREDOXIN-LIKE PROTEIN NRDH"/>
    <property type="match status" value="1"/>
</dbReference>
<name>K8ZND5_9ENTE</name>
<dbReference type="InterPro" id="IPR036249">
    <property type="entry name" value="Thioredoxin-like_sf"/>
</dbReference>
<dbReference type="AlphaFoldDB" id="K8ZND5"/>
<dbReference type="OrthoDB" id="9795531at2"/>
<accession>K8ZND5</accession>
<proteinExistence type="predicted"/>
<keyword evidence="3" id="KW-1185">Reference proteome</keyword>
<dbReference type="Gene3D" id="3.40.30.10">
    <property type="entry name" value="Glutaredoxin"/>
    <property type="match status" value="1"/>
</dbReference>
<reference evidence="2 3" key="1">
    <citation type="journal article" date="2013" name="Genome Announc.">
        <title>Draft Genome Sequence of Catellicoccus marimammalium, a Novel Species Commonly Found in Gull Feces.</title>
        <authorList>
            <person name="Weigand M.R."/>
            <person name="Ryu H."/>
            <person name="Bozcek L."/>
            <person name="Konstantinidis K.T."/>
            <person name="Santo Domingo J.W."/>
        </authorList>
    </citation>
    <scope>NUCLEOTIDE SEQUENCE [LARGE SCALE GENOMIC DNA]</scope>
    <source>
        <strain evidence="2 3">M35/04/3</strain>
    </source>
</reference>
<dbReference type="RefSeq" id="WP_009491761.1">
    <property type="nucleotide sequence ID" value="NZ_AMYT01000021.1"/>
</dbReference>
<sequence length="82" mass="9516">MITVYSRPQCSQCTQTKKWLAEHHVEYKEINIDHFDEVVRNLVEAGFRLLPVVTDGNTAISGYHPEELEEMIARQTQNQAKE</sequence>
<dbReference type="InterPro" id="IPR051548">
    <property type="entry name" value="Grx-like_ET"/>
</dbReference>
<dbReference type="PANTHER" id="PTHR34386">
    <property type="entry name" value="GLUTAREDOXIN"/>
    <property type="match status" value="1"/>
</dbReference>
<gene>
    <name evidence="2" type="ORF">C683_1077</name>
</gene>
<evidence type="ECO:0000313" key="3">
    <source>
        <dbReference type="Proteomes" id="UP000016057"/>
    </source>
</evidence>
<comment type="caution">
    <text evidence="2">The sequence shown here is derived from an EMBL/GenBank/DDBJ whole genome shotgun (WGS) entry which is preliminary data.</text>
</comment>
<dbReference type="InterPro" id="IPR002109">
    <property type="entry name" value="Glutaredoxin"/>
</dbReference>
<organism evidence="2 3">
    <name type="scientific">Catellicoccus marimammalium M35/04/3</name>
    <dbReference type="NCBI Taxonomy" id="1234409"/>
    <lineage>
        <taxon>Bacteria</taxon>
        <taxon>Bacillati</taxon>
        <taxon>Bacillota</taxon>
        <taxon>Bacilli</taxon>
        <taxon>Lactobacillales</taxon>
        <taxon>Enterococcaceae</taxon>
        <taxon>Catellicoccus</taxon>
    </lineage>
</organism>
<dbReference type="Proteomes" id="UP000016057">
    <property type="component" value="Unassembled WGS sequence"/>
</dbReference>